<evidence type="ECO:0000313" key="3">
    <source>
        <dbReference type="EMBL" id="KOF18512.1"/>
    </source>
</evidence>
<dbReference type="InterPro" id="IPR026881">
    <property type="entry name" value="WYL_dom"/>
</dbReference>
<gene>
    <name evidence="3" type="ORF">AC244_14260</name>
</gene>
<dbReference type="InterPro" id="IPR036390">
    <property type="entry name" value="WH_DNA-bd_sf"/>
</dbReference>
<dbReference type="PANTHER" id="PTHR34580:SF3">
    <property type="entry name" value="PROTEIN PAFB"/>
    <property type="match status" value="1"/>
</dbReference>
<dbReference type="PANTHER" id="PTHR34580">
    <property type="match status" value="1"/>
</dbReference>
<protein>
    <recommendedName>
        <fullName evidence="5">DNA-binding transcriptional regulator YafY</fullName>
    </recommendedName>
</protein>
<evidence type="ECO:0008006" key="5">
    <source>
        <dbReference type="Google" id="ProtNLM"/>
    </source>
</evidence>
<feature type="domain" description="Helix-turn-helix type 11" evidence="1">
    <location>
        <begin position="6"/>
        <end position="59"/>
    </location>
</feature>
<accession>A0A0L8BUY0</accession>
<feature type="domain" description="WYL" evidence="2">
    <location>
        <begin position="138"/>
        <end position="203"/>
    </location>
</feature>
<dbReference type="RefSeq" id="WP_053249475.1">
    <property type="nucleotide sequence ID" value="NZ_LGAP01000007.1"/>
</dbReference>
<dbReference type="OrthoDB" id="9807255at2"/>
<dbReference type="Proteomes" id="UP000037425">
    <property type="component" value="Unassembled WGS sequence"/>
</dbReference>
<evidence type="ECO:0000259" key="2">
    <source>
        <dbReference type="Pfam" id="PF13280"/>
    </source>
</evidence>
<dbReference type="SUPFAM" id="SSF46785">
    <property type="entry name" value="Winged helix' DNA-binding domain"/>
    <property type="match status" value="1"/>
</dbReference>
<comment type="caution">
    <text evidence="3">The sequence shown here is derived from an EMBL/GenBank/DDBJ whole genome shotgun (WGS) entry which is preliminary data.</text>
</comment>
<reference evidence="4" key="1">
    <citation type="submission" date="2015-07" db="EMBL/GenBank/DDBJ databases">
        <title>Whole genome sequence of an Ensifer adhaerens strain isolated from a cave pool in the Wind Cave National Park.</title>
        <authorList>
            <person name="Eng W.W.H."/>
            <person name="Gan H.M."/>
            <person name="Barton H.A."/>
            <person name="Savka M.A."/>
        </authorList>
    </citation>
    <scope>NUCLEOTIDE SEQUENCE [LARGE SCALE GENOMIC DNA]</scope>
    <source>
        <strain evidence="4">SD006</strain>
    </source>
</reference>
<sequence length="228" mass="26205">MRRADRLFDIIQALRGKTQPTTAAALAQKLEVTTRTIYRDIATLQARRIPIEGEPGLGYLLRKGFDLPPLMFTMEEIEAITVGANLVHRIRDPKLQEAAESVLSKLQHAVPKELRSYLVSPRFYVSEGDTVRPGGIELLDVRNAIRTCRKIAITYIDEQQRRSRRTIWPIATVYYVDVTLIAAWCELRGDYRHFRADRIVQSEVLEERYAADSSPMMVEWMAKRSQNS</sequence>
<dbReference type="PROSITE" id="PS52050">
    <property type="entry name" value="WYL"/>
    <property type="match status" value="1"/>
</dbReference>
<proteinExistence type="predicted"/>
<organism evidence="3 4">
    <name type="scientific">Ensifer adhaerens</name>
    <name type="common">Sinorhizobium morelense</name>
    <dbReference type="NCBI Taxonomy" id="106592"/>
    <lineage>
        <taxon>Bacteria</taxon>
        <taxon>Pseudomonadati</taxon>
        <taxon>Pseudomonadota</taxon>
        <taxon>Alphaproteobacteria</taxon>
        <taxon>Hyphomicrobiales</taxon>
        <taxon>Rhizobiaceae</taxon>
        <taxon>Sinorhizobium/Ensifer group</taxon>
        <taxon>Ensifer</taxon>
    </lineage>
</organism>
<dbReference type="InterPro" id="IPR036388">
    <property type="entry name" value="WH-like_DNA-bd_sf"/>
</dbReference>
<name>A0A0L8BUY0_ENSAD</name>
<dbReference type="AlphaFoldDB" id="A0A0L8BUY0"/>
<dbReference type="PATRIC" id="fig|106592.7.peg.7107"/>
<evidence type="ECO:0000313" key="4">
    <source>
        <dbReference type="Proteomes" id="UP000037425"/>
    </source>
</evidence>
<dbReference type="InterPro" id="IPR051534">
    <property type="entry name" value="CBASS_pafABC_assoc_protein"/>
</dbReference>
<dbReference type="Gene3D" id="1.10.10.10">
    <property type="entry name" value="Winged helix-like DNA-binding domain superfamily/Winged helix DNA-binding domain"/>
    <property type="match status" value="1"/>
</dbReference>
<dbReference type="InterPro" id="IPR013196">
    <property type="entry name" value="HTH_11"/>
</dbReference>
<dbReference type="Pfam" id="PF08279">
    <property type="entry name" value="HTH_11"/>
    <property type="match status" value="1"/>
</dbReference>
<evidence type="ECO:0000259" key="1">
    <source>
        <dbReference type="Pfam" id="PF08279"/>
    </source>
</evidence>
<dbReference type="EMBL" id="LGAP01000007">
    <property type="protein sequence ID" value="KOF18512.1"/>
    <property type="molecule type" value="Genomic_DNA"/>
</dbReference>
<dbReference type="Pfam" id="PF13280">
    <property type="entry name" value="WYL"/>
    <property type="match status" value="1"/>
</dbReference>